<organism evidence="3 4">
    <name type="scientific">Chrysochromulina tobinii</name>
    <dbReference type="NCBI Taxonomy" id="1460289"/>
    <lineage>
        <taxon>Eukaryota</taxon>
        <taxon>Haptista</taxon>
        <taxon>Haptophyta</taxon>
        <taxon>Prymnesiophyceae</taxon>
        <taxon>Prymnesiales</taxon>
        <taxon>Chrysochromulinaceae</taxon>
        <taxon>Chrysochromulina</taxon>
    </lineage>
</organism>
<keyword evidence="1" id="KW-0175">Coiled coil</keyword>
<evidence type="ECO:0000313" key="3">
    <source>
        <dbReference type="EMBL" id="KOO28453.1"/>
    </source>
</evidence>
<evidence type="ECO:0000256" key="2">
    <source>
        <dbReference type="SAM" id="MobiDB-lite"/>
    </source>
</evidence>
<accession>A0A0M0JQE1</accession>
<keyword evidence="4" id="KW-1185">Reference proteome</keyword>
<feature type="compositionally biased region" description="Acidic residues" evidence="2">
    <location>
        <begin position="286"/>
        <end position="301"/>
    </location>
</feature>
<name>A0A0M0JQE1_9EUKA</name>
<proteinExistence type="predicted"/>
<feature type="region of interest" description="Disordered" evidence="2">
    <location>
        <begin position="320"/>
        <end position="340"/>
    </location>
</feature>
<protein>
    <submittedName>
        <fullName evidence="3">Uncharacterized protein</fullName>
    </submittedName>
</protein>
<feature type="coiled-coil region" evidence="1">
    <location>
        <begin position="388"/>
        <end position="463"/>
    </location>
</feature>
<sequence>MSAARLLSKGDMRPHIAVCGEMVKEGAQRLVVHGGEQRQPTWASEVFGADSADEETSLTVSTRLPGGCNVHTFDEFRNLQEELGTLGSSADCASPMEADGMPSTSDHHEVRRLPAVEPPGHHFEVAVDEQQAPLQQHHHPSALATSEVEPMVSEPCLSPPDDEPDADGEPSAKRRRKTSAGGKGSKKNDKGAASSDKGGGNGAMVAPFGSTISGSIKRPPGRGPKGKLWDSCRGEWMTPEEAQVRKVAAAAAERTGGGHAVAPAQEAYETQMEVADASGGLSNEAAETDPEEAGPADDEEGVAASGTAVAAAELALADVPNGGGSRARAAADTPLPPGLPARLAQHLHAKRRELDDARAAKLRATESLKDVMSRELEGPGDRVSASMLKGWVDELSQCESAVEHAKQEISVAESAQALLDEAVRCELEAEQQRAALEEQQAAVQAARKKYQELVKAVRAAEAHEAQARATLKATLAKHAVQSA</sequence>
<comment type="caution">
    <text evidence="3">The sequence shown here is derived from an EMBL/GenBank/DDBJ whole genome shotgun (WGS) entry which is preliminary data.</text>
</comment>
<dbReference type="AlphaFoldDB" id="A0A0M0JQE1"/>
<dbReference type="Proteomes" id="UP000037460">
    <property type="component" value="Unassembled WGS sequence"/>
</dbReference>
<feature type="region of interest" description="Disordered" evidence="2">
    <location>
        <begin position="271"/>
        <end position="305"/>
    </location>
</feature>
<evidence type="ECO:0000256" key="1">
    <source>
        <dbReference type="SAM" id="Coils"/>
    </source>
</evidence>
<evidence type="ECO:0000313" key="4">
    <source>
        <dbReference type="Proteomes" id="UP000037460"/>
    </source>
</evidence>
<reference evidence="4" key="1">
    <citation type="journal article" date="2015" name="PLoS Genet.">
        <title>Genome Sequence and Transcriptome Analyses of Chrysochromulina tobin: Metabolic Tools for Enhanced Algal Fitness in the Prominent Order Prymnesiales (Haptophyceae).</title>
        <authorList>
            <person name="Hovde B.T."/>
            <person name="Deodato C.R."/>
            <person name="Hunsperger H.M."/>
            <person name="Ryken S.A."/>
            <person name="Yost W."/>
            <person name="Jha R.K."/>
            <person name="Patterson J."/>
            <person name="Monnat R.J. Jr."/>
            <person name="Barlow S.B."/>
            <person name="Starkenburg S.R."/>
            <person name="Cattolico R.A."/>
        </authorList>
    </citation>
    <scope>NUCLEOTIDE SEQUENCE</scope>
    <source>
        <strain evidence="4">CCMP291</strain>
    </source>
</reference>
<gene>
    <name evidence="3" type="ORF">Ctob_001946</name>
</gene>
<feature type="region of interest" description="Disordered" evidence="2">
    <location>
        <begin position="131"/>
        <end position="232"/>
    </location>
</feature>
<dbReference type="EMBL" id="JWZX01002568">
    <property type="protein sequence ID" value="KOO28453.1"/>
    <property type="molecule type" value="Genomic_DNA"/>
</dbReference>